<reference evidence="2" key="1">
    <citation type="submission" date="2018-05" db="EMBL/GenBank/DDBJ databases">
        <authorList>
            <person name="Lanie J.A."/>
            <person name="Ng W.-L."/>
            <person name="Kazmierczak K.M."/>
            <person name="Andrzejewski T.M."/>
            <person name="Davidsen T.M."/>
            <person name="Wayne K.J."/>
            <person name="Tettelin H."/>
            <person name="Glass J.I."/>
            <person name="Rusch D."/>
            <person name="Podicherti R."/>
            <person name="Tsui H.-C.T."/>
            <person name="Winkler M.E."/>
        </authorList>
    </citation>
    <scope>NUCLEOTIDE SEQUENCE</scope>
</reference>
<name>A0A382U4Q0_9ZZZZ</name>
<evidence type="ECO:0000256" key="1">
    <source>
        <dbReference type="SAM" id="MobiDB-lite"/>
    </source>
</evidence>
<dbReference type="Gene3D" id="3.30.1150.10">
    <property type="match status" value="1"/>
</dbReference>
<feature type="region of interest" description="Disordered" evidence="1">
    <location>
        <begin position="54"/>
        <end position="91"/>
    </location>
</feature>
<gene>
    <name evidence="2" type="ORF">METZ01_LOCUS382128</name>
</gene>
<feature type="non-terminal residue" evidence="2">
    <location>
        <position position="222"/>
    </location>
</feature>
<proteinExistence type="predicted"/>
<organism evidence="2">
    <name type="scientific">marine metagenome</name>
    <dbReference type="NCBI Taxonomy" id="408172"/>
    <lineage>
        <taxon>unclassified sequences</taxon>
        <taxon>metagenomes</taxon>
        <taxon>ecological metagenomes</taxon>
    </lineage>
</organism>
<feature type="compositionally biased region" description="Basic and acidic residues" evidence="1">
    <location>
        <begin position="80"/>
        <end position="91"/>
    </location>
</feature>
<dbReference type="AlphaFoldDB" id="A0A382U4Q0"/>
<accession>A0A382U4Q0</accession>
<dbReference type="EMBL" id="UINC01141503">
    <property type="protein sequence ID" value="SVD29274.1"/>
    <property type="molecule type" value="Genomic_DNA"/>
</dbReference>
<evidence type="ECO:0000313" key="2">
    <source>
        <dbReference type="EMBL" id="SVD29274.1"/>
    </source>
</evidence>
<sequence length="222" mass="25941">MRYSLIGSLILHVFIFLLTIVSLPLFNTPELDIPPIIPVELIEIAEKTNVPEISKKQEKEEKPKKVEKKEETKINQPIVKPKDEKSNEKVKDPVEEEKIVKKKIETKMIEKMPVRKPEIKKEDKFDPLKLAELIDKQKDTKIEKEETKDLEYESLDKTPSISKKLTLSEEDAIRAQFMKCWSIPLGMPYDETHIVKIRIYLNKDGSLSKPPEMLQHERMNKP</sequence>
<protein>
    <submittedName>
        <fullName evidence="2">Uncharacterized protein</fullName>
    </submittedName>
</protein>
<feature type="compositionally biased region" description="Basic and acidic residues" evidence="1">
    <location>
        <begin position="54"/>
        <end position="73"/>
    </location>
</feature>